<keyword evidence="7 10" id="KW-0067">ATP-binding</keyword>
<evidence type="ECO:0000256" key="4">
    <source>
        <dbReference type="ARBA" id="ARBA00022679"/>
    </source>
</evidence>
<dbReference type="EMBL" id="JAVDXX010000001">
    <property type="protein sequence ID" value="MDR7293216.1"/>
    <property type="molecule type" value="Genomic_DNA"/>
</dbReference>
<evidence type="ECO:0000256" key="6">
    <source>
        <dbReference type="ARBA" id="ARBA00022741"/>
    </source>
</evidence>
<comment type="caution">
    <text evidence="10">Lacks conserved residue(s) required for the propagation of feature annotation.</text>
</comment>
<comment type="caution">
    <text evidence="14">The sequence shown here is derived from an EMBL/GenBank/DDBJ whole genome shotgun (WGS) entry which is preliminary data.</text>
</comment>
<evidence type="ECO:0000256" key="9">
    <source>
        <dbReference type="ARBA" id="ARBA00049563"/>
    </source>
</evidence>
<evidence type="ECO:0000256" key="13">
    <source>
        <dbReference type="RuleBase" id="RU003785"/>
    </source>
</evidence>
<dbReference type="InterPro" id="IPR018022">
    <property type="entry name" value="IPT"/>
</dbReference>
<evidence type="ECO:0000313" key="15">
    <source>
        <dbReference type="Proteomes" id="UP001180715"/>
    </source>
</evidence>
<evidence type="ECO:0000256" key="1">
    <source>
        <dbReference type="ARBA" id="ARBA00001946"/>
    </source>
</evidence>
<evidence type="ECO:0000256" key="3">
    <source>
        <dbReference type="ARBA" id="ARBA00005842"/>
    </source>
</evidence>
<evidence type="ECO:0000256" key="2">
    <source>
        <dbReference type="ARBA" id="ARBA00003213"/>
    </source>
</evidence>
<dbReference type="InterPro" id="IPR039657">
    <property type="entry name" value="Dimethylallyltransferase"/>
</dbReference>
<evidence type="ECO:0000256" key="5">
    <source>
        <dbReference type="ARBA" id="ARBA00022694"/>
    </source>
</evidence>
<comment type="similarity">
    <text evidence="3 10 13">Belongs to the IPP transferase family.</text>
</comment>
<comment type="subunit">
    <text evidence="10">Monomer.</text>
</comment>
<feature type="site" description="Interaction with substrate tRNA" evidence="10">
    <location>
        <position position="123"/>
    </location>
</feature>
<reference evidence="14" key="1">
    <citation type="submission" date="2023-07" db="EMBL/GenBank/DDBJ databases">
        <title>Sequencing the genomes of 1000 actinobacteria strains.</title>
        <authorList>
            <person name="Klenk H.-P."/>
        </authorList>
    </citation>
    <scope>NUCLEOTIDE SEQUENCE</scope>
    <source>
        <strain evidence="14">DSM 13068</strain>
    </source>
</reference>
<evidence type="ECO:0000256" key="12">
    <source>
        <dbReference type="RuleBase" id="RU003784"/>
    </source>
</evidence>
<feature type="site" description="Interaction with substrate tRNA" evidence="10">
    <location>
        <position position="102"/>
    </location>
</feature>
<keyword evidence="5 10" id="KW-0819">tRNA processing</keyword>
<dbReference type="Pfam" id="PF01715">
    <property type="entry name" value="IPPT"/>
    <property type="match status" value="1"/>
</dbReference>
<dbReference type="PANTHER" id="PTHR11088:SF60">
    <property type="entry name" value="TRNA DIMETHYLALLYLTRANSFERASE"/>
    <property type="match status" value="1"/>
</dbReference>
<keyword evidence="15" id="KW-1185">Reference proteome</keyword>
<dbReference type="Proteomes" id="UP001180715">
    <property type="component" value="Unassembled WGS sequence"/>
</dbReference>
<keyword evidence="6 10" id="KW-0547">Nucleotide-binding</keyword>
<protein>
    <recommendedName>
        <fullName evidence="10">tRNA dimethylallyltransferase</fullName>
        <ecNumber evidence="10">2.5.1.75</ecNumber>
    </recommendedName>
    <alternativeName>
        <fullName evidence="10">Dimethylallyl diphosphate:tRNA dimethylallyltransferase</fullName>
        <shortName evidence="10">DMAPP:tRNA dimethylallyltransferase</shortName>
        <shortName evidence="10">DMATase</shortName>
    </alternativeName>
    <alternativeName>
        <fullName evidence="10">Isopentenyl-diphosphate:tRNA isopentenyltransferase</fullName>
        <shortName evidence="10">IPP transferase</shortName>
        <shortName evidence="10">IPPT</shortName>
        <shortName evidence="10">IPTase</shortName>
    </alternativeName>
</protein>
<dbReference type="RefSeq" id="WP_310245955.1">
    <property type="nucleotide sequence ID" value="NZ_JAVDXX010000001.1"/>
</dbReference>
<keyword evidence="8 10" id="KW-0460">Magnesium</keyword>
<dbReference type="HAMAP" id="MF_00185">
    <property type="entry name" value="IPP_trans"/>
    <property type="match status" value="1"/>
</dbReference>
<feature type="binding site" evidence="10">
    <location>
        <begin position="11"/>
        <end position="18"/>
    </location>
    <ligand>
        <name>ATP</name>
        <dbReference type="ChEBI" id="CHEBI:30616"/>
    </ligand>
</feature>
<evidence type="ECO:0000256" key="8">
    <source>
        <dbReference type="ARBA" id="ARBA00022842"/>
    </source>
</evidence>
<evidence type="ECO:0000256" key="11">
    <source>
        <dbReference type="RuleBase" id="RU003783"/>
    </source>
</evidence>
<gene>
    <name evidence="10" type="primary">miaA</name>
    <name evidence="14" type="ORF">J2S67_000484</name>
</gene>
<dbReference type="GO" id="GO:0052381">
    <property type="term" value="F:tRNA dimethylallyltransferase activity"/>
    <property type="evidence" value="ECO:0007669"/>
    <property type="project" value="UniProtKB-EC"/>
</dbReference>
<name>A0ABU1YXX9_9MICC</name>
<feature type="binding site" evidence="10">
    <location>
        <begin position="13"/>
        <end position="18"/>
    </location>
    <ligand>
        <name>substrate</name>
    </ligand>
</feature>
<evidence type="ECO:0000256" key="7">
    <source>
        <dbReference type="ARBA" id="ARBA00022840"/>
    </source>
</evidence>
<comment type="catalytic activity">
    <reaction evidence="9 10 11">
        <text>adenosine(37) in tRNA + dimethylallyl diphosphate = N(6)-dimethylallyladenosine(37) in tRNA + diphosphate</text>
        <dbReference type="Rhea" id="RHEA:26482"/>
        <dbReference type="Rhea" id="RHEA-COMP:10162"/>
        <dbReference type="Rhea" id="RHEA-COMP:10375"/>
        <dbReference type="ChEBI" id="CHEBI:33019"/>
        <dbReference type="ChEBI" id="CHEBI:57623"/>
        <dbReference type="ChEBI" id="CHEBI:74411"/>
        <dbReference type="ChEBI" id="CHEBI:74415"/>
        <dbReference type="EC" id="2.5.1.75"/>
    </reaction>
</comment>
<comment type="cofactor">
    <cofactor evidence="1 10">
        <name>Mg(2+)</name>
        <dbReference type="ChEBI" id="CHEBI:18420"/>
    </cofactor>
</comment>
<evidence type="ECO:0000313" key="14">
    <source>
        <dbReference type="EMBL" id="MDR7293216.1"/>
    </source>
</evidence>
<dbReference type="SUPFAM" id="SSF52540">
    <property type="entry name" value="P-loop containing nucleoside triphosphate hydrolases"/>
    <property type="match status" value="1"/>
</dbReference>
<sequence>MNPNPVIAVVGPTGTGKSELALDLCHMLNGEVVNTDALQFYRGMDIGTAKLPVAQRQGIEHHLLDIMDVTEEASVAVFQQQARDAIAEIQARGRTAVLVGGSGLYVRAVLDEIEFPPTDPEVRAEIEAWADARSAEEVREALRAVDPASAEKITDVRRMIRALEVHRISGRAFTSFMPQRIYHQPAVQVGLDLDPAVLNEALLQRVHRMYQAGLLDEVRELITHGLREGRTASAAIGYKQALAVLDGQMSQDEAIESTHIATRQFAKRQRTWFRADPRVKHYDAGAGAREIARAFVAEAIPEAL</sequence>
<comment type="function">
    <text evidence="2 10 12">Catalyzes the transfer of a dimethylallyl group onto the adenine at position 37 in tRNAs that read codons beginning with uridine, leading to the formation of N6-(dimethylallyl)adenosine (i(6)A).</text>
</comment>
<keyword evidence="4 10" id="KW-0808">Transferase</keyword>
<proteinExistence type="inferred from homology"/>
<dbReference type="EC" id="2.5.1.75" evidence="10"/>
<dbReference type="PANTHER" id="PTHR11088">
    <property type="entry name" value="TRNA DIMETHYLALLYLTRANSFERASE"/>
    <property type="match status" value="1"/>
</dbReference>
<dbReference type="NCBIfam" id="TIGR00174">
    <property type="entry name" value="miaA"/>
    <property type="match status" value="1"/>
</dbReference>
<evidence type="ECO:0000256" key="10">
    <source>
        <dbReference type="HAMAP-Rule" id="MF_00185"/>
    </source>
</evidence>
<organism evidence="14 15">
    <name type="scientific">Pseudoglutamicibacter albus</name>
    <dbReference type="NCBI Taxonomy" id="98671"/>
    <lineage>
        <taxon>Bacteria</taxon>
        <taxon>Bacillati</taxon>
        <taxon>Actinomycetota</taxon>
        <taxon>Actinomycetes</taxon>
        <taxon>Micrococcales</taxon>
        <taxon>Micrococcaceae</taxon>
        <taxon>Pseudoglutamicibacter</taxon>
    </lineage>
</organism>
<dbReference type="Gene3D" id="1.10.20.140">
    <property type="match status" value="1"/>
</dbReference>
<dbReference type="InterPro" id="IPR027417">
    <property type="entry name" value="P-loop_NTPase"/>
</dbReference>
<dbReference type="Gene3D" id="3.40.50.300">
    <property type="entry name" value="P-loop containing nucleotide triphosphate hydrolases"/>
    <property type="match status" value="1"/>
</dbReference>
<accession>A0ABU1YXX9</accession>